<accession>A0A7J8C9C1</accession>
<evidence type="ECO:0000256" key="3">
    <source>
        <dbReference type="ARBA" id="ARBA00022989"/>
    </source>
</evidence>
<evidence type="ECO:0000256" key="2">
    <source>
        <dbReference type="ARBA" id="ARBA00022692"/>
    </source>
</evidence>
<keyword evidence="2 5" id="KW-0812">Transmembrane</keyword>
<dbReference type="PANTHER" id="PTHR12035:SF107">
    <property type="entry name" value="MYELIN-ASSOCIATED GLYCOPROTEIN"/>
    <property type="match status" value="1"/>
</dbReference>
<dbReference type="InterPro" id="IPR051036">
    <property type="entry name" value="SIGLEC"/>
</dbReference>
<evidence type="ECO:0000313" key="8">
    <source>
        <dbReference type="Proteomes" id="UP000550707"/>
    </source>
</evidence>
<gene>
    <name evidence="7" type="ORF">HJG59_011813</name>
</gene>
<dbReference type="AlphaFoldDB" id="A0A7J8C9C1"/>
<keyword evidence="3 5" id="KW-1133">Transmembrane helix</keyword>
<evidence type="ECO:0000256" key="6">
    <source>
        <dbReference type="SAM" id="SignalP"/>
    </source>
</evidence>
<name>A0A7J8C9C1_MOLMO</name>
<proteinExistence type="predicted"/>
<dbReference type="GO" id="GO:0005886">
    <property type="term" value="C:plasma membrane"/>
    <property type="evidence" value="ECO:0007669"/>
    <property type="project" value="TreeGrafter"/>
</dbReference>
<dbReference type="PANTHER" id="PTHR12035">
    <property type="entry name" value="SIALIC ACID BINDING IMMUNOGLOBULIN-LIKE LECTIN"/>
    <property type="match status" value="1"/>
</dbReference>
<dbReference type="GO" id="GO:0033691">
    <property type="term" value="F:sialic acid binding"/>
    <property type="evidence" value="ECO:0007669"/>
    <property type="project" value="TreeGrafter"/>
</dbReference>
<dbReference type="Proteomes" id="UP000550707">
    <property type="component" value="Unassembled WGS sequence"/>
</dbReference>
<comment type="subcellular location">
    <subcellularLocation>
        <location evidence="1">Membrane</location>
        <topology evidence="1">Single-pass membrane protein</topology>
    </subcellularLocation>
</comment>
<feature type="chain" id="PRO_5029550507" evidence="6">
    <location>
        <begin position="20"/>
        <end position="223"/>
    </location>
</feature>
<dbReference type="Gene3D" id="2.60.40.10">
    <property type="entry name" value="Immunoglobulins"/>
    <property type="match status" value="1"/>
</dbReference>
<feature type="signal peptide" evidence="6">
    <location>
        <begin position="1"/>
        <end position="19"/>
    </location>
</feature>
<organism evidence="7 8">
    <name type="scientific">Molossus molossus</name>
    <name type="common">Pallas' mastiff bat</name>
    <name type="synonym">Vespertilio molossus</name>
    <dbReference type="NCBI Taxonomy" id="27622"/>
    <lineage>
        <taxon>Eukaryota</taxon>
        <taxon>Metazoa</taxon>
        <taxon>Chordata</taxon>
        <taxon>Craniata</taxon>
        <taxon>Vertebrata</taxon>
        <taxon>Euteleostomi</taxon>
        <taxon>Mammalia</taxon>
        <taxon>Eutheria</taxon>
        <taxon>Laurasiatheria</taxon>
        <taxon>Chiroptera</taxon>
        <taxon>Yangochiroptera</taxon>
        <taxon>Molossidae</taxon>
        <taxon>Molossus</taxon>
    </lineage>
</organism>
<evidence type="ECO:0000256" key="5">
    <source>
        <dbReference type="SAM" id="Phobius"/>
    </source>
</evidence>
<keyword evidence="6" id="KW-0732">Signal</keyword>
<evidence type="ECO:0000313" key="7">
    <source>
        <dbReference type="EMBL" id="KAF6407430.1"/>
    </source>
</evidence>
<dbReference type="EMBL" id="JACASF010000021">
    <property type="protein sequence ID" value="KAF6407430.1"/>
    <property type="molecule type" value="Genomic_DNA"/>
</dbReference>
<reference evidence="7 8" key="1">
    <citation type="journal article" date="2020" name="Nature">
        <title>Six reference-quality genomes reveal evolution of bat adaptations.</title>
        <authorList>
            <person name="Jebb D."/>
            <person name="Huang Z."/>
            <person name="Pippel M."/>
            <person name="Hughes G.M."/>
            <person name="Lavrichenko K."/>
            <person name="Devanna P."/>
            <person name="Winkler S."/>
            <person name="Jermiin L.S."/>
            <person name="Skirmuntt E.C."/>
            <person name="Katzourakis A."/>
            <person name="Burkitt-Gray L."/>
            <person name="Ray D.A."/>
            <person name="Sullivan K.A.M."/>
            <person name="Roscito J.G."/>
            <person name="Kirilenko B.M."/>
            <person name="Davalos L.M."/>
            <person name="Corthals A.P."/>
            <person name="Power M.L."/>
            <person name="Jones G."/>
            <person name="Ransome R.D."/>
            <person name="Dechmann D.K.N."/>
            <person name="Locatelli A.G."/>
            <person name="Puechmaille S.J."/>
            <person name="Fedrigo O."/>
            <person name="Jarvis E.D."/>
            <person name="Hiller M."/>
            <person name="Vernes S.C."/>
            <person name="Myers E.W."/>
            <person name="Teeling E.C."/>
        </authorList>
    </citation>
    <scope>NUCLEOTIDE SEQUENCE [LARGE SCALE GENOMIC DNA]</scope>
    <source>
        <strain evidence="7">MMolMol1</strain>
        <tissue evidence="7">Muscle</tissue>
    </source>
</reference>
<keyword evidence="8" id="KW-1185">Reference proteome</keyword>
<dbReference type="GO" id="GO:0007155">
    <property type="term" value="P:cell adhesion"/>
    <property type="evidence" value="ECO:0007669"/>
    <property type="project" value="TreeGrafter"/>
</dbReference>
<evidence type="ECO:0000256" key="1">
    <source>
        <dbReference type="ARBA" id="ARBA00004167"/>
    </source>
</evidence>
<comment type="caution">
    <text evidence="7">The sequence shown here is derived from an EMBL/GenBank/DDBJ whole genome shotgun (WGS) entry which is preliminary data.</text>
</comment>
<feature type="transmembrane region" description="Helical" evidence="5">
    <location>
        <begin position="107"/>
        <end position="130"/>
    </location>
</feature>
<dbReference type="InterPro" id="IPR013783">
    <property type="entry name" value="Ig-like_fold"/>
</dbReference>
<keyword evidence="4 5" id="KW-0472">Membrane</keyword>
<protein>
    <submittedName>
        <fullName evidence="7">Myelin associated glycoprotein</fullName>
    </submittedName>
</protein>
<sequence>MIFLTALPMFWIMIAASRGGHWGAWMPSSISAFEGTCVAIPCRFDFPDELRPAVVHGVWYFNSPYPKNYPPVVFKSRTQVVHESFQGRNLYGTKSLELPFQGAHRLMWAKIGPVGAVVAFAILIAIVCYITQTRRKKNVTESPSFSAGDNPPVLFSSDFRISGAPEKYESERRLGSERRLLGLRGEHPELDLSFSHSDLGKRPTKDSYTLTEELAEYAEIRVK</sequence>
<evidence type="ECO:0000256" key="4">
    <source>
        <dbReference type="ARBA" id="ARBA00023136"/>
    </source>
</evidence>